<proteinExistence type="predicted"/>
<evidence type="ECO:0000313" key="2">
    <source>
        <dbReference type="EMBL" id="RIY33485.1"/>
    </source>
</evidence>
<protein>
    <submittedName>
        <fullName evidence="2">Uncharacterized protein</fullName>
    </submittedName>
</protein>
<feature type="chain" id="PRO_5017397926" evidence="1">
    <location>
        <begin position="21"/>
        <end position="228"/>
    </location>
</feature>
<sequence>MLKKTLVATSLALTSLGSWAFLFPNKIPDYSSYLTPMLELEYNRYSQLLSNYDTYLERVLQEFRSRNGFGGIQASPIKFISLVSLYFLTPLNKDFQVNHFYPPRYTQSQELVDLVKMSELCYYLYERNSFYVSDSNYNNACKRIINFYYLFNYNPEFVQTIALITTKSYIENKRNQYTLSFSERKLKENNLDNFELSFKYTLLNANNYFNENMRNYVRNTYGVFIVNQ</sequence>
<feature type="signal peptide" evidence="1">
    <location>
        <begin position="1"/>
        <end position="20"/>
    </location>
</feature>
<dbReference type="RefSeq" id="WP_119496570.1">
    <property type="nucleotide sequence ID" value="NZ_NRJH01000014.1"/>
</dbReference>
<evidence type="ECO:0000313" key="3">
    <source>
        <dbReference type="Proteomes" id="UP000266258"/>
    </source>
</evidence>
<gene>
    <name evidence="2" type="ORF">CJP74_01805</name>
</gene>
<accession>A0A3A1Y798</accession>
<keyword evidence="3" id="KW-1185">Reference proteome</keyword>
<organism evidence="2 3">
    <name type="scientific">Psittacicella melopsittaci</name>
    <dbReference type="NCBI Taxonomy" id="2028576"/>
    <lineage>
        <taxon>Bacteria</taxon>
        <taxon>Pseudomonadati</taxon>
        <taxon>Pseudomonadota</taxon>
        <taxon>Gammaproteobacteria</taxon>
        <taxon>Pasteurellales</taxon>
        <taxon>Psittacicellaceae</taxon>
        <taxon>Psittacicella</taxon>
    </lineage>
</organism>
<dbReference type="AlphaFoldDB" id="A0A3A1Y798"/>
<reference evidence="2 3" key="1">
    <citation type="submission" date="2017-08" db="EMBL/GenBank/DDBJ databases">
        <title>Reclassification of Bisgaard taxon 37 and 44.</title>
        <authorList>
            <person name="Christensen H."/>
        </authorList>
    </citation>
    <scope>NUCLEOTIDE SEQUENCE [LARGE SCALE GENOMIC DNA]</scope>
    <source>
        <strain evidence="2 3">B96_4</strain>
    </source>
</reference>
<dbReference type="EMBL" id="NRJH01000014">
    <property type="protein sequence ID" value="RIY33485.1"/>
    <property type="molecule type" value="Genomic_DNA"/>
</dbReference>
<keyword evidence="1" id="KW-0732">Signal</keyword>
<comment type="caution">
    <text evidence="2">The sequence shown here is derived from an EMBL/GenBank/DDBJ whole genome shotgun (WGS) entry which is preliminary data.</text>
</comment>
<evidence type="ECO:0000256" key="1">
    <source>
        <dbReference type="SAM" id="SignalP"/>
    </source>
</evidence>
<dbReference type="Proteomes" id="UP000266258">
    <property type="component" value="Unassembled WGS sequence"/>
</dbReference>
<name>A0A3A1Y798_9GAMM</name>